<dbReference type="InterPro" id="IPR004113">
    <property type="entry name" value="FAD-bd_oxidored_4_C"/>
</dbReference>
<feature type="domain" description="FAD-binding PCMH-type" evidence="9">
    <location>
        <begin position="58"/>
        <end position="302"/>
    </location>
</feature>
<dbReference type="InterPro" id="IPR016169">
    <property type="entry name" value="FAD-bd_PCMH_sub2"/>
</dbReference>
<proteinExistence type="inferred from homology"/>
<dbReference type="InterPro" id="IPR017900">
    <property type="entry name" value="4Fe4S_Fe_S_CS"/>
</dbReference>
<dbReference type="SUPFAM" id="SSF56176">
    <property type="entry name" value="FAD-binding/transporter-associated domain-like"/>
    <property type="match status" value="1"/>
</dbReference>
<keyword evidence="5" id="KW-0809">Transit peptide</keyword>
<evidence type="ECO:0000256" key="8">
    <source>
        <dbReference type="SAM" id="MobiDB-lite"/>
    </source>
</evidence>
<dbReference type="InterPro" id="IPR016166">
    <property type="entry name" value="FAD-bd_PCMH"/>
</dbReference>
<feature type="region of interest" description="Disordered" evidence="8">
    <location>
        <begin position="1059"/>
        <end position="1078"/>
    </location>
</feature>
<dbReference type="Pfam" id="PF02913">
    <property type="entry name" value="FAD-oxidase_C"/>
    <property type="match status" value="1"/>
</dbReference>
<dbReference type="SUPFAM" id="SSF55103">
    <property type="entry name" value="FAD-linked oxidases, C-terminal domain"/>
    <property type="match status" value="1"/>
</dbReference>
<dbReference type="PROSITE" id="PS00198">
    <property type="entry name" value="4FE4S_FER_1"/>
    <property type="match status" value="1"/>
</dbReference>
<dbReference type="GO" id="GO:0004458">
    <property type="term" value="F:D-lactate dehydrogenase (cytochrome) activity"/>
    <property type="evidence" value="ECO:0007669"/>
    <property type="project" value="UniProtKB-EC"/>
</dbReference>
<dbReference type="PANTHER" id="PTHR11748:SF111">
    <property type="entry name" value="D-LACTATE DEHYDROGENASE, MITOCHONDRIAL-RELATED"/>
    <property type="match status" value="1"/>
</dbReference>
<dbReference type="GO" id="GO:1903457">
    <property type="term" value="P:lactate catabolic process"/>
    <property type="evidence" value="ECO:0007669"/>
    <property type="project" value="TreeGrafter"/>
</dbReference>
<dbReference type="RefSeq" id="WP_007258646.1">
    <property type="nucleotide sequence ID" value="NZ_AOHZ01000034.1"/>
</dbReference>
<dbReference type="Pfam" id="PF01565">
    <property type="entry name" value="FAD_binding_4"/>
    <property type="match status" value="1"/>
</dbReference>
<feature type="compositionally biased region" description="Basic and acidic residues" evidence="8">
    <location>
        <begin position="803"/>
        <end position="818"/>
    </location>
</feature>
<dbReference type="SUPFAM" id="SSF46548">
    <property type="entry name" value="alpha-helical ferredoxin"/>
    <property type="match status" value="1"/>
</dbReference>
<evidence type="ECO:0000256" key="3">
    <source>
        <dbReference type="ARBA" id="ARBA00022630"/>
    </source>
</evidence>
<comment type="similarity">
    <text evidence="2">Belongs to the FAD-binding oxidoreductase/transferase type 4 family.</text>
</comment>
<name>L9XAL7_9EURY</name>
<dbReference type="Pfam" id="PF02754">
    <property type="entry name" value="CCG"/>
    <property type="match status" value="1"/>
</dbReference>
<dbReference type="eggNOG" id="arCOG00337">
    <property type="taxonomic scope" value="Archaea"/>
</dbReference>
<dbReference type="InterPro" id="IPR036318">
    <property type="entry name" value="FAD-bd_PCMH-like_sf"/>
</dbReference>
<evidence type="ECO:0000256" key="4">
    <source>
        <dbReference type="ARBA" id="ARBA00022827"/>
    </source>
</evidence>
<keyword evidence="11" id="KW-1185">Reference proteome</keyword>
<dbReference type="PANTHER" id="PTHR11748">
    <property type="entry name" value="D-LACTATE DEHYDROGENASE"/>
    <property type="match status" value="1"/>
</dbReference>
<dbReference type="Gene3D" id="3.30.465.10">
    <property type="match status" value="2"/>
</dbReference>
<dbReference type="PROSITE" id="PS51387">
    <property type="entry name" value="FAD_PCMH"/>
    <property type="match status" value="1"/>
</dbReference>
<evidence type="ECO:0000259" key="9">
    <source>
        <dbReference type="PROSITE" id="PS51387"/>
    </source>
</evidence>
<dbReference type="Proteomes" id="UP000011602">
    <property type="component" value="Unassembled WGS sequence"/>
</dbReference>
<dbReference type="STRING" id="1227499.C493_06722"/>
<dbReference type="AlphaFoldDB" id="L9XAL7"/>
<protein>
    <recommendedName>
        <fullName evidence="7">D-lactate dehydrogenase (cytochrome)</fullName>
        <ecNumber evidence="7">1.1.2.4</ecNumber>
    </recommendedName>
</protein>
<dbReference type="GO" id="GO:0071949">
    <property type="term" value="F:FAD binding"/>
    <property type="evidence" value="ECO:0007669"/>
    <property type="project" value="InterPro"/>
</dbReference>
<dbReference type="EMBL" id="AOHZ01000034">
    <property type="protein sequence ID" value="ELY58677.1"/>
    <property type="molecule type" value="Genomic_DNA"/>
</dbReference>
<evidence type="ECO:0000256" key="7">
    <source>
        <dbReference type="ARBA" id="ARBA00038897"/>
    </source>
</evidence>
<dbReference type="InterPro" id="IPR016164">
    <property type="entry name" value="FAD-linked_Oxase-like_C"/>
</dbReference>
<evidence type="ECO:0000256" key="2">
    <source>
        <dbReference type="ARBA" id="ARBA00008000"/>
    </source>
</evidence>
<evidence type="ECO:0000313" key="11">
    <source>
        <dbReference type="Proteomes" id="UP000011602"/>
    </source>
</evidence>
<sequence>MSLEPSADPAADRRANYDYRSDEVTRPALIADLERVADCDVRGDTYSRELYATDASAYEVTPIAVAFPTATSDVAAVVDYCAQRGIPVLPRGGGTSLAGQTVNRAVVLDFTRYMNDILEIDPDGRTATVQPGTILGTLNEACSPHGLKFAPDPAWGDKSAIGGAIGNNSTGSHSLQYGKTDAYIEDVEAVLADGTVTTFGEVTVAEIGERAESDGDLEGRIYAEIERILEEDADLIEDAYPDLKRNVSGYNLDRLVAEARGEDLPGGEATGEPGTVNLARLLAGSEGTLAIVTEATVSLEPVPETKAVALLCYPDLHEAMRDVAPILEHDPAAVEVLDDVLIDLARETAEFGPVTEILPDGTNATLLVEFYAEDSAHGKERVAELLADRVPSATPAGAVPDGATTTTTNADPLALEALEAYDREERAQLWKLRKSGLPILLSRTTDEKHVSFIEDTAIPPTKLPEFVAAFEEILEEHDTYASFYAHAGPGVLHIRPLVNTKTEIGLDQLHGIADDVTDLVVELGGSVSGEHGDGRARTQWNRKRYGEELWETFQDLKSAFDPDWLLNPGQVVFRDAEPTDLREHLRFDPDYEFTAGFEPELNWANDNGFQGMVELCHGCGGCRGEQETTGGVMCPTYRASREEITATRGRANALRQVMSGEMGPEEAFSDEFVEEVMGLCIGCKGCAVDCPSEVDMAKLKAEVSHEHHKRHGATLRDRLFANVATLSKWGSRFAPLSNAMAKVPGARSALEATIGIDSSRPLPTFHAETFRDWFETRRVEETGGVERTRSGEAPRGDGGSRQVETRSDERPSSAESRTRRGGPQVGRAEADRKVVLYPDTYTNYSHPAAGRAAVRVLEAAGVHVQVPDDLGDTGRPAFSKGFLDRARETARENVDALAPLVEEGWEIVVVEPSDAVMFQLDYGDLLSGADVERVAGATYGVCEYIDTFRLDEKMAFDGSVSGGGGATGGDAATGDDAATDGRLVYHGHCHQKATKKDHHAVGVLRRAGYAVDPLDSGCCGMAGSFGYEAEHASMSDAIASILYDQVDDSDGERVVAPGASCRTQLENRPGADEEPPTPIELVEAALE</sequence>
<accession>L9XAL7</accession>
<evidence type="ECO:0000256" key="1">
    <source>
        <dbReference type="ARBA" id="ARBA00001974"/>
    </source>
</evidence>
<comment type="caution">
    <text evidence="10">The sequence shown here is derived from an EMBL/GenBank/DDBJ whole genome shotgun (WGS) entry which is preliminary data.</text>
</comment>
<evidence type="ECO:0000256" key="6">
    <source>
        <dbReference type="ARBA" id="ARBA00023002"/>
    </source>
</evidence>
<evidence type="ECO:0000256" key="5">
    <source>
        <dbReference type="ARBA" id="ARBA00022946"/>
    </source>
</evidence>
<keyword evidence="6" id="KW-0560">Oxidoreductase</keyword>
<keyword evidence="3" id="KW-0285">Flavoprotein</keyword>
<dbReference type="InterPro" id="IPR017896">
    <property type="entry name" value="4Fe4S_Fe-S-bd"/>
</dbReference>
<dbReference type="Pfam" id="PF13183">
    <property type="entry name" value="Fer4_8"/>
    <property type="match status" value="1"/>
</dbReference>
<dbReference type="PATRIC" id="fig|1227499.3.peg.1370"/>
<dbReference type="EC" id="1.1.2.4" evidence="7"/>
<comment type="cofactor">
    <cofactor evidence="1">
        <name>FAD</name>
        <dbReference type="ChEBI" id="CHEBI:57692"/>
    </cofactor>
</comment>
<organism evidence="10 11">
    <name type="scientific">Natronolimnohabitans innermongolicus JCM 12255</name>
    <dbReference type="NCBI Taxonomy" id="1227499"/>
    <lineage>
        <taxon>Archaea</taxon>
        <taxon>Methanobacteriati</taxon>
        <taxon>Methanobacteriota</taxon>
        <taxon>Stenosarchaea group</taxon>
        <taxon>Halobacteria</taxon>
        <taxon>Halobacteriales</taxon>
        <taxon>Natrialbaceae</taxon>
        <taxon>Natronolimnohabitans</taxon>
    </lineage>
</organism>
<gene>
    <name evidence="10" type="ORF">C493_06722</name>
</gene>
<feature type="compositionally biased region" description="Basic and acidic residues" evidence="8">
    <location>
        <begin position="781"/>
        <end position="795"/>
    </location>
</feature>
<dbReference type="Gene3D" id="3.30.70.2740">
    <property type="match status" value="1"/>
</dbReference>
<reference evidence="10 11" key="1">
    <citation type="journal article" date="2014" name="PLoS Genet.">
        <title>Phylogenetically driven sequencing of extremely halophilic archaea reveals strategies for static and dynamic osmo-response.</title>
        <authorList>
            <person name="Becker E.A."/>
            <person name="Seitzer P.M."/>
            <person name="Tritt A."/>
            <person name="Larsen D."/>
            <person name="Krusor M."/>
            <person name="Yao A.I."/>
            <person name="Wu D."/>
            <person name="Madern D."/>
            <person name="Eisen J.A."/>
            <person name="Darling A.E."/>
            <person name="Facciotti M.T."/>
        </authorList>
    </citation>
    <scope>NUCLEOTIDE SEQUENCE [LARGE SCALE GENOMIC DNA]</scope>
    <source>
        <strain evidence="10 11">JCM 12255</strain>
    </source>
</reference>
<evidence type="ECO:0000313" key="10">
    <source>
        <dbReference type="EMBL" id="ELY58677.1"/>
    </source>
</evidence>
<dbReference type="InterPro" id="IPR004017">
    <property type="entry name" value="Cys_rich_dom"/>
</dbReference>
<dbReference type="InterPro" id="IPR006094">
    <property type="entry name" value="Oxid_FAD_bind_N"/>
</dbReference>
<feature type="region of interest" description="Disordered" evidence="8">
    <location>
        <begin position="781"/>
        <end position="831"/>
    </location>
</feature>
<dbReference type="GO" id="GO:0008720">
    <property type="term" value="F:D-lactate dehydrogenase (NAD+) activity"/>
    <property type="evidence" value="ECO:0007669"/>
    <property type="project" value="TreeGrafter"/>
</dbReference>
<keyword evidence="4" id="KW-0274">FAD</keyword>